<name>A0A550JGD8_9BACT</name>
<sequence>MTVAPPPEALHILLLIRDRKTEDLCLDDLTARGVVCSRAEDLQGLIALMEGRTAYQGIIADVRFSMKADGELKQQLRRLENIYPFLRVKSAADGTLHGISSLSGSVSLAEFLGQCRTFPARPLREEERREEYISAWLADTPDFAETEASVSLNLSCRGAFFYSARIWAVGAPVWVRFPGHDQDFSARVCWCRPWGGKSDGLPGIGVEFQEISESQCALLKAFLRSA</sequence>
<comment type="caution">
    <text evidence="2">The sequence shown here is derived from an EMBL/GenBank/DDBJ whole genome shotgun (WGS) entry which is preliminary data.</text>
</comment>
<protein>
    <submittedName>
        <fullName evidence="2">PilZ domain-containing protein</fullName>
    </submittedName>
</protein>
<accession>A0A550JGD8</accession>
<reference evidence="2 3" key="1">
    <citation type="submission" date="2019-07" db="EMBL/GenBank/DDBJ databases">
        <title>Insights of Desulfuromonas acetexigens electromicrobiology.</title>
        <authorList>
            <person name="Katuri K."/>
            <person name="Sapireddy V."/>
            <person name="Shaw D.R."/>
            <person name="Saikaly P."/>
        </authorList>
    </citation>
    <scope>NUCLEOTIDE SEQUENCE [LARGE SCALE GENOMIC DNA]</scope>
    <source>
        <strain evidence="2 3">2873</strain>
    </source>
</reference>
<evidence type="ECO:0000313" key="3">
    <source>
        <dbReference type="Proteomes" id="UP000317155"/>
    </source>
</evidence>
<dbReference type="SUPFAM" id="SSF141371">
    <property type="entry name" value="PilZ domain-like"/>
    <property type="match status" value="1"/>
</dbReference>
<evidence type="ECO:0000313" key="2">
    <source>
        <dbReference type="EMBL" id="TRO82280.1"/>
    </source>
</evidence>
<feature type="domain" description="PilZ" evidence="1">
    <location>
        <begin position="125"/>
        <end position="224"/>
    </location>
</feature>
<keyword evidence="3" id="KW-1185">Reference proteome</keyword>
<dbReference type="Gene3D" id="2.40.10.220">
    <property type="entry name" value="predicted glycosyltransferase like domains"/>
    <property type="match status" value="1"/>
</dbReference>
<proteinExistence type="predicted"/>
<dbReference type="RefSeq" id="WP_092057326.1">
    <property type="nucleotide sequence ID" value="NZ_FOJJ01000034.1"/>
</dbReference>
<dbReference type="GO" id="GO:0035438">
    <property type="term" value="F:cyclic-di-GMP binding"/>
    <property type="evidence" value="ECO:0007669"/>
    <property type="project" value="InterPro"/>
</dbReference>
<dbReference type="EMBL" id="VJVV01000004">
    <property type="protein sequence ID" value="TRO82280.1"/>
    <property type="molecule type" value="Genomic_DNA"/>
</dbReference>
<dbReference type="InterPro" id="IPR009875">
    <property type="entry name" value="PilZ_domain"/>
</dbReference>
<organism evidence="2 3">
    <name type="scientific">Trichloromonas acetexigens</name>
    <dbReference type="NCBI Taxonomy" id="38815"/>
    <lineage>
        <taxon>Bacteria</taxon>
        <taxon>Pseudomonadati</taxon>
        <taxon>Thermodesulfobacteriota</taxon>
        <taxon>Desulfuromonadia</taxon>
        <taxon>Desulfuromonadales</taxon>
        <taxon>Trichloromonadaceae</taxon>
        <taxon>Trichloromonas</taxon>
    </lineage>
</organism>
<gene>
    <name evidence="2" type="ORF">FL622_06800</name>
</gene>
<dbReference type="AlphaFoldDB" id="A0A550JGD8"/>
<dbReference type="OrthoDB" id="5454592at2"/>
<dbReference type="Proteomes" id="UP000317155">
    <property type="component" value="Unassembled WGS sequence"/>
</dbReference>
<dbReference type="Pfam" id="PF07238">
    <property type="entry name" value="PilZ"/>
    <property type="match status" value="1"/>
</dbReference>
<evidence type="ECO:0000259" key="1">
    <source>
        <dbReference type="Pfam" id="PF07238"/>
    </source>
</evidence>